<comment type="caution">
    <text evidence="12">The sequence shown here is derived from an EMBL/GenBank/DDBJ whole genome shotgun (WGS) entry which is preliminary data.</text>
</comment>
<gene>
    <name evidence="12" type="ORF">FHX74_001757</name>
</gene>
<dbReference type="FunFam" id="3.30.540.10:FF:000003">
    <property type="entry name" value="Inositol-1-monophosphatase"/>
    <property type="match status" value="1"/>
</dbReference>
<dbReference type="Proteomes" id="UP000523079">
    <property type="component" value="Unassembled WGS sequence"/>
</dbReference>
<dbReference type="Pfam" id="PF00459">
    <property type="entry name" value="Inositol_P"/>
    <property type="match status" value="1"/>
</dbReference>
<dbReference type="GO" id="GO:0004401">
    <property type="term" value="F:histidinol-phosphatase activity"/>
    <property type="evidence" value="ECO:0007669"/>
    <property type="project" value="UniProtKB-EC"/>
</dbReference>
<evidence type="ECO:0000256" key="8">
    <source>
        <dbReference type="ARBA" id="ARBA00033209"/>
    </source>
</evidence>
<sequence>MSEPTTGAGAATPDVAERLAFARELITEAGALALSYAERVGSLDVSLKGPQDLVSEADVAVEKLIKERLAAAYPDDGFLGEETGAAALEDTDHVWVVDPIDGTQPFTLGFPTWCVSIGVVSRGRLAFGLVNAPAAGELFVGGHGVPATLNDRPIRVRDADRLTDGLTYLGHSSRAAPEYVVPVLDRLLRGGGMFVRNGSGALGLCDVAAGRLVGLVESHMNSYDCLGGIAVVQAAGGRVNDYLVGDALTRGNWIVAGPPGLYDTLVEVLGDARLREAGEETAR</sequence>
<comment type="catalytic activity">
    <reaction evidence="9">
        <text>L-histidinol phosphate + H2O = L-histidinol + phosphate</text>
        <dbReference type="Rhea" id="RHEA:14465"/>
        <dbReference type="ChEBI" id="CHEBI:15377"/>
        <dbReference type="ChEBI" id="CHEBI:43474"/>
        <dbReference type="ChEBI" id="CHEBI:57699"/>
        <dbReference type="ChEBI" id="CHEBI:57980"/>
        <dbReference type="EC" id="3.1.3.15"/>
    </reaction>
</comment>
<dbReference type="AlphaFoldDB" id="A0A7W3IRZ4"/>
<comment type="cofactor">
    <cofactor evidence="1 11">
        <name>Mg(2+)</name>
        <dbReference type="ChEBI" id="CHEBI:18420"/>
    </cofactor>
</comment>
<evidence type="ECO:0000256" key="5">
    <source>
        <dbReference type="ARBA" id="ARBA00022723"/>
    </source>
</evidence>
<comment type="function">
    <text evidence="10">Catalyzes the dephosphorylation of histidinol-phosphate to histidinol, the direct precursor of histidine.</text>
</comment>
<evidence type="ECO:0000256" key="9">
    <source>
        <dbReference type="ARBA" id="ARBA00049158"/>
    </source>
</evidence>
<organism evidence="12 13">
    <name type="scientific">Microlunatus kandeliicorticis</name>
    <dbReference type="NCBI Taxonomy" id="1759536"/>
    <lineage>
        <taxon>Bacteria</taxon>
        <taxon>Bacillati</taxon>
        <taxon>Actinomycetota</taxon>
        <taxon>Actinomycetes</taxon>
        <taxon>Propionibacteriales</taxon>
        <taxon>Propionibacteriaceae</taxon>
        <taxon>Microlunatus</taxon>
    </lineage>
</organism>
<dbReference type="InterPro" id="IPR020583">
    <property type="entry name" value="Inositol_monoP_metal-BS"/>
</dbReference>
<dbReference type="GO" id="GO:0008934">
    <property type="term" value="F:inositol monophosphate 1-phosphatase activity"/>
    <property type="evidence" value="ECO:0007669"/>
    <property type="project" value="TreeGrafter"/>
</dbReference>
<dbReference type="InterPro" id="IPR000760">
    <property type="entry name" value="Inositol_monophosphatase-like"/>
</dbReference>
<evidence type="ECO:0000256" key="11">
    <source>
        <dbReference type="PIRSR" id="PIRSR600760-2"/>
    </source>
</evidence>
<feature type="binding site" evidence="11">
    <location>
        <position position="101"/>
    </location>
    <ligand>
        <name>Mg(2+)</name>
        <dbReference type="ChEBI" id="CHEBI:18420"/>
        <label>1</label>
        <note>catalytic</note>
    </ligand>
</feature>
<keyword evidence="6 12" id="KW-0378">Hydrolase</keyword>
<dbReference type="RefSeq" id="WP_182559659.1">
    <property type="nucleotide sequence ID" value="NZ_JACGWT010000002.1"/>
</dbReference>
<evidence type="ECO:0000256" key="4">
    <source>
        <dbReference type="ARBA" id="ARBA00021697"/>
    </source>
</evidence>
<dbReference type="EC" id="3.1.3.15" evidence="3"/>
<dbReference type="GO" id="GO:0046872">
    <property type="term" value="F:metal ion binding"/>
    <property type="evidence" value="ECO:0007669"/>
    <property type="project" value="UniProtKB-KW"/>
</dbReference>
<dbReference type="GO" id="GO:0007165">
    <property type="term" value="P:signal transduction"/>
    <property type="evidence" value="ECO:0007669"/>
    <property type="project" value="TreeGrafter"/>
</dbReference>
<dbReference type="Gene3D" id="3.30.540.10">
    <property type="entry name" value="Fructose-1,6-Bisphosphatase, subunit A, domain 1"/>
    <property type="match status" value="1"/>
</dbReference>
<comment type="pathway">
    <text evidence="2">Amino-acid biosynthesis; L-histidine biosynthesis; L-histidine from 5-phospho-alpha-D-ribose 1-diphosphate: step 8/9.</text>
</comment>
<keyword evidence="7 11" id="KW-0460">Magnesium</keyword>
<proteinExistence type="predicted"/>
<evidence type="ECO:0000256" key="7">
    <source>
        <dbReference type="ARBA" id="ARBA00022842"/>
    </source>
</evidence>
<dbReference type="SUPFAM" id="SSF56655">
    <property type="entry name" value="Carbohydrate phosphatase"/>
    <property type="match status" value="1"/>
</dbReference>
<evidence type="ECO:0000313" key="12">
    <source>
        <dbReference type="EMBL" id="MBA8794152.1"/>
    </source>
</evidence>
<keyword evidence="13" id="KW-1185">Reference proteome</keyword>
<dbReference type="Gene3D" id="3.40.190.80">
    <property type="match status" value="1"/>
</dbReference>
<accession>A0A7W3IRZ4</accession>
<dbReference type="GO" id="GO:0006020">
    <property type="term" value="P:inositol metabolic process"/>
    <property type="evidence" value="ECO:0007669"/>
    <property type="project" value="TreeGrafter"/>
</dbReference>
<evidence type="ECO:0000256" key="1">
    <source>
        <dbReference type="ARBA" id="ARBA00001946"/>
    </source>
</evidence>
<evidence type="ECO:0000256" key="6">
    <source>
        <dbReference type="ARBA" id="ARBA00022801"/>
    </source>
</evidence>
<name>A0A7W3IRZ4_9ACTN</name>
<dbReference type="PROSITE" id="PS00629">
    <property type="entry name" value="IMP_1"/>
    <property type="match status" value="1"/>
</dbReference>
<feature type="binding site" evidence="11">
    <location>
        <position position="98"/>
    </location>
    <ligand>
        <name>Mg(2+)</name>
        <dbReference type="ChEBI" id="CHEBI:18420"/>
        <label>1</label>
        <note>catalytic</note>
    </ligand>
</feature>
<evidence type="ECO:0000256" key="3">
    <source>
        <dbReference type="ARBA" id="ARBA00013085"/>
    </source>
</evidence>
<dbReference type="PRINTS" id="PR00377">
    <property type="entry name" value="IMPHPHTASES"/>
</dbReference>
<dbReference type="PANTHER" id="PTHR20854:SF4">
    <property type="entry name" value="INOSITOL-1-MONOPHOSPHATASE-RELATED"/>
    <property type="match status" value="1"/>
</dbReference>
<reference evidence="12 13" key="1">
    <citation type="submission" date="2020-07" db="EMBL/GenBank/DDBJ databases">
        <title>Sequencing the genomes of 1000 actinobacteria strains.</title>
        <authorList>
            <person name="Klenk H.-P."/>
        </authorList>
    </citation>
    <scope>NUCLEOTIDE SEQUENCE [LARGE SCALE GENOMIC DNA]</scope>
    <source>
        <strain evidence="12 13">DSM 100723</strain>
    </source>
</reference>
<protein>
    <recommendedName>
        <fullName evidence="4">Histidinol-phosphatase</fullName>
        <ecNumber evidence="3">3.1.3.15</ecNumber>
    </recommendedName>
    <alternativeName>
        <fullName evidence="8">Histidinol-phosphate phosphatase</fullName>
    </alternativeName>
</protein>
<dbReference type="PANTHER" id="PTHR20854">
    <property type="entry name" value="INOSITOL MONOPHOSPHATASE"/>
    <property type="match status" value="1"/>
</dbReference>
<feature type="binding site" evidence="11">
    <location>
        <position position="100"/>
    </location>
    <ligand>
        <name>Mg(2+)</name>
        <dbReference type="ChEBI" id="CHEBI:18420"/>
        <label>1</label>
        <note>catalytic</note>
    </ligand>
</feature>
<evidence type="ECO:0000256" key="10">
    <source>
        <dbReference type="ARBA" id="ARBA00053547"/>
    </source>
</evidence>
<keyword evidence="5 11" id="KW-0479">Metal-binding</keyword>
<dbReference type="EMBL" id="JACGWT010000002">
    <property type="protein sequence ID" value="MBA8794152.1"/>
    <property type="molecule type" value="Genomic_DNA"/>
</dbReference>
<evidence type="ECO:0000256" key="2">
    <source>
        <dbReference type="ARBA" id="ARBA00004970"/>
    </source>
</evidence>
<evidence type="ECO:0000313" key="13">
    <source>
        <dbReference type="Proteomes" id="UP000523079"/>
    </source>
</evidence>
<feature type="binding site" evidence="11">
    <location>
        <position position="81"/>
    </location>
    <ligand>
        <name>Mg(2+)</name>
        <dbReference type="ChEBI" id="CHEBI:18420"/>
        <label>1</label>
        <note>catalytic</note>
    </ligand>
</feature>
<feature type="binding site" evidence="11">
    <location>
        <position position="224"/>
    </location>
    <ligand>
        <name>Mg(2+)</name>
        <dbReference type="ChEBI" id="CHEBI:18420"/>
        <label>1</label>
        <note>catalytic</note>
    </ligand>
</feature>